<dbReference type="InterPro" id="IPR014985">
    <property type="entry name" value="WbqC"/>
</dbReference>
<keyword evidence="2" id="KW-1185">Reference proteome</keyword>
<dbReference type="EMBL" id="JBHSMA010000001">
    <property type="protein sequence ID" value="MFC5408733.1"/>
    <property type="molecule type" value="Genomic_DNA"/>
</dbReference>
<evidence type="ECO:0000313" key="1">
    <source>
        <dbReference type="EMBL" id="MFC5408733.1"/>
    </source>
</evidence>
<accession>A0ABW0I603</accession>
<gene>
    <name evidence="1" type="ORF">ACFPMF_05410</name>
</gene>
<dbReference type="Proteomes" id="UP001596106">
    <property type="component" value="Unassembled WGS sequence"/>
</dbReference>
<protein>
    <submittedName>
        <fullName evidence="1">WbqC family protein</fullName>
    </submittedName>
</protein>
<organism evidence="1 2">
    <name type="scientific">Larkinella bovis</name>
    <dbReference type="NCBI Taxonomy" id="683041"/>
    <lineage>
        <taxon>Bacteria</taxon>
        <taxon>Pseudomonadati</taxon>
        <taxon>Bacteroidota</taxon>
        <taxon>Cytophagia</taxon>
        <taxon>Cytophagales</taxon>
        <taxon>Spirosomataceae</taxon>
        <taxon>Larkinella</taxon>
    </lineage>
</organism>
<sequence>MAIPYKTEIGRREKKRKKKSIIEKWVIRSANRYRQIKNLGNRLLVQSEIHLFGTINASSILEKYHVSHLGQGVRIELHYLPSLTYFTALFPFETVWLEAAEHYGKQSYRNRCYVLTANGIDRLTVPVLNGTHKQLIRDVRIDDRQAWPERHWRCLVTAYSKAPFFEYYADELQAVFRRKWSYLFDLNLELLTLCLKWLGWQKKLLLTEHFERQWAADILDAHALIDARGNVQNGRFYRPVSYPQNFGNVFVPDLSILDLIFCQGTGATDILRQSLIQ</sequence>
<comment type="caution">
    <text evidence="1">The sequence shown here is derived from an EMBL/GenBank/DDBJ whole genome shotgun (WGS) entry which is preliminary data.</text>
</comment>
<name>A0ABW0I603_9BACT</name>
<dbReference type="Pfam" id="PF08889">
    <property type="entry name" value="WbqC"/>
    <property type="match status" value="2"/>
</dbReference>
<proteinExistence type="predicted"/>
<evidence type="ECO:0000313" key="2">
    <source>
        <dbReference type="Proteomes" id="UP001596106"/>
    </source>
</evidence>
<reference evidence="2" key="1">
    <citation type="journal article" date="2019" name="Int. J. Syst. Evol. Microbiol.">
        <title>The Global Catalogue of Microorganisms (GCM) 10K type strain sequencing project: providing services to taxonomists for standard genome sequencing and annotation.</title>
        <authorList>
            <consortium name="The Broad Institute Genomics Platform"/>
            <consortium name="The Broad Institute Genome Sequencing Center for Infectious Disease"/>
            <person name="Wu L."/>
            <person name="Ma J."/>
        </authorList>
    </citation>
    <scope>NUCLEOTIDE SEQUENCE [LARGE SCALE GENOMIC DNA]</scope>
    <source>
        <strain evidence="2">CCUG 55250</strain>
    </source>
</reference>